<dbReference type="EMBL" id="MU251252">
    <property type="protein sequence ID" value="KAG9255115.1"/>
    <property type="molecule type" value="Genomic_DNA"/>
</dbReference>
<feature type="region of interest" description="Disordered" evidence="1">
    <location>
        <begin position="301"/>
        <end position="324"/>
    </location>
</feature>
<keyword evidence="3" id="KW-1185">Reference proteome</keyword>
<reference evidence="2" key="1">
    <citation type="journal article" date="2021" name="IMA Fungus">
        <title>Genomic characterization of three marine fungi, including Emericellopsis atlantica sp. nov. with signatures of a generalist lifestyle and marine biomass degradation.</title>
        <authorList>
            <person name="Hagestad O.C."/>
            <person name="Hou L."/>
            <person name="Andersen J.H."/>
            <person name="Hansen E.H."/>
            <person name="Altermark B."/>
            <person name="Li C."/>
            <person name="Kuhnert E."/>
            <person name="Cox R.J."/>
            <person name="Crous P.W."/>
            <person name="Spatafora J.W."/>
            <person name="Lail K."/>
            <person name="Amirebrahimi M."/>
            <person name="Lipzen A."/>
            <person name="Pangilinan J."/>
            <person name="Andreopoulos W."/>
            <person name="Hayes R.D."/>
            <person name="Ng V."/>
            <person name="Grigoriev I.V."/>
            <person name="Jackson S.A."/>
            <person name="Sutton T.D.S."/>
            <person name="Dobson A.D.W."/>
            <person name="Rama T."/>
        </authorList>
    </citation>
    <scope>NUCLEOTIDE SEQUENCE</scope>
    <source>
        <strain evidence="2">TS7</strain>
    </source>
</reference>
<evidence type="ECO:0000313" key="2">
    <source>
        <dbReference type="EMBL" id="KAG9255115.1"/>
    </source>
</evidence>
<protein>
    <submittedName>
        <fullName evidence="2">Uncharacterized protein</fullName>
    </submittedName>
</protein>
<feature type="compositionally biased region" description="Basic and acidic residues" evidence="1">
    <location>
        <begin position="306"/>
        <end position="315"/>
    </location>
</feature>
<evidence type="ECO:0000313" key="3">
    <source>
        <dbReference type="Proteomes" id="UP000887229"/>
    </source>
</evidence>
<dbReference type="RefSeq" id="XP_046119039.1">
    <property type="nucleotide sequence ID" value="XM_046266996.1"/>
</dbReference>
<dbReference type="AlphaFoldDB" id="A0A9P7ZN70"/>
<gene>
    <name evidence="2" type="ORF">F5Z01DRAFT_74938</name>
</gene>
<evidence type="ECO:0000256" key="1">
    <source>
        <dbReference type="SAM" id="MobiDB-lite"/>
    </source>
</evidence>
<name>A0A9P7ZN70_9HYPO</name>
<dbReference type="OrthoDB" id="5402392at2759"/>
<comment type="caution">
    <text evidence="2">The sequence shown here is derived from an EMBL/GenBank/DDBJ whole genome shotgun (WGS) entry which is preliminary data.</text>
</comment>
<dbReference type="GeneID" id="70297899"/>
<accession>A0A9P7ZN70</accession>
<organism evidence="2 3">
    <name type="scientific">Emericellopsis atlantica</name>
    <dbReference type="NCBI Taxonomy" id="2614577"/>
    <lineage>
        <taxon>Eukaryota</taxon>
        <taxon>Fungi</taxon>
        <taxon>Dikarya</taxon>
        <taxon>Ascomycota</taxon>
        <taxon>Pezizomycotina</taxon>
        <taxon>Sordariomycetes</taxon>
        <taxon>Hypocreomycetidae</taxon>
        <taxon>Hypocreales</taxon>
        <taxon>Bionectriaceae</taxon>
        <taxon>Emericellopsis</taxon>
    </lineage>
</organism>
<sequence length="509" mass="56217">MSAPDEAIEKIKAGLEPYIKPLEQVNYIRRIIALHLAACSQDAPANQPLVLAGTSRDIIAPSPSAKGLHREYFEALKANVAAKIDLDDVVQQRPATPERVPPPPLDHINPLEERVATLKLEEKRRKLSIVRKYLDQLVDQPAASPAFLDTDEIFRGCPRLPSVPQDFLDDLVSTGDRAGTDLGSQAQRLEKIVLRSKLQLRQEERLLQEAKERSRDRPDVISNGAKMEALNATRNGLITWIERELSTASASESAHGEDGRTGRGEADQATISHGLADIKQKYEKYLAQRARLLELAQHQPQISTKPELKPKEARSTTKPPTQPVNHLLIPYIERLLALSRAQRSSIAHKSHLNAMLSKQTKDACQSLGHLAEESQLLPAYPMKDSQRRRSGLIDDIMTKKTDVPDITKRIKPWMFASDSAKIANLEAVAETIEAGQLGLEGSIKAIAELERLLGLAQGKEEVEAKDGLAEGNVLLSGVDKRQAKQEKKTGDIWSVLHGNLGLIGQDDCI</sequence>
<dbReference type="Proteomes" id="UP000887229">
    <property type="component" value="Unassembled WGS sequence"/>
</dbReference>
<proteinExistence type="predicted"/>